<reference evidence="8" key="1">
    <citation type="submission" date="2022-11" db="EMBL/GenBank/DDBJ databases">
        <title>Centuries of genome instability and evolution in soft-shell clam transmissible cancer (bioRxiv).</title>
        <authorList>
            <person name="Hart S.F.M."/>
            <person name="Yonemitsu M.A."/>
            <person name="Giersch R.M."/>
            <person name="Beal B.F."/>
            <person name="Arriagada G."/>
            <person name="Davis B.W."/>
            <person name="Ostrander E.A."/>
            <person name="Goff S.P."/>
            <person name="Metzger M.J."/>
        </authorList>
    </citation>
    <scope>NUCLEOTIDE SEQUENCE</scope>
    <source>
        <strain evidence="8">MELC-2E11</strain>
        <tissue evidence="8">Siphon/mantle</tissue>
    </source>
</reference>
<dbReference type="PANTHER" id="PTHR24394:SF29">
    <property type="entry name" value="MYONEURIN"/>
    <property type="match status" value="1"/>
</dbReference>
<keyword evidence="4" id="KW-0863">Zinc-finger</keyword>
<evidence type="ECO:0000256" key="3">
    <source>
        <dbReference type="ARBA" id="ARBA00022737"/>
    </source>
</evidence>
<evidence type="ECO:0000313" key="8">
    <source>
        <dbReference type="EMBL" id="WAR17929.1"/>
    </source>
</evidence>
<gene>
    <name evidence="8" type="ORF">MAR_032523</name>
</gene>
<evidence type="ECO:0000256" key="2">
    <source>
        <dbReference type="ARBA" id="ARBA00022723"/>
    </source>
</evidence>
<dbReference type="InterPro" id="IPR013087">
    <property type="entry name" value="Znf_C2H2_type"/>
</dbReference>
<comment type="subcellular location">
    <subcellularLocation>
        <location evidence="1">Nucleus</location>
    </subcellularLocation>
</comment>
<dbReference type="Pfam" id="PF13465">
    <property type="entry name" value="zf-H2C2_2"/>
    <property type="match status" value="1"/>
</dbReference>
<feature type="domain" description="C2H2-type" evidence="7">
    <location>
        <begin position="23"/>
        <end position="43"/>
    </location>
</feature>
<evidence type="ECO:0000313" key="9">
    <source>
        <dbReference type="Proteomes" id="UP001164746"/>
    </source>
</evidence>
<keyword evidence="3" id="KW-0677">Repeat</keyword>
<dbReference type="SMART" id="SM00355">
    <property type="entry name" value="ZnF_C2H2"/>
    <property type="match status" value="2"/>
</dbReference>
<evidence type="ECO:0000256" key="1">
    <source>
        <dbReference type="ARBA" id="ARBA00004123"/>
    </source>
</evidence>
<keyword evidence="9" id="KW-1185">Reference proteome</keyword>
<sequence>MYRYVFQKPKEFVGVIDTGKLACLTCGKVFPSRTDMVRHLRVHTGEKPFQCPHCSKTFARKGNMRAHLVTHMKDFSQF</sequence>
<dbReference type="EMBL" id="CP111021">
    <property type="protein sequence ID" value="WAR17929.1"/>
    <property type="molecule type" value="Genomic_DNA"/>
</dbReference>
<dbReference type="Gene3D" id="3.30.160.60">
    <property type="entry name" value="Classic Zinc Finger"/>
    <property type="match status" value="2"/>
</dbReference>
<name>A0ABY7FAW4_MYAAR</name>
<feature type="domain" description="C2H2-type" evidence="7">
    <location>
        <begin position="51"/>
        <end position="71"/>
    </location>
</feature>
<keyword evidence="6" id="KW-0539">Nucleus</keyword>
<accession>A0ABY7FAW4</accession>
<dbReference type="PANTHER" id="PTHR24394">
    <property type="entry name" value="ZINC FINGER PROTEIN"/>
    <property type="match status" value="1"/>
</dbReference>
<keyword evidence="2" id="KW-0479">Metal-binding</keyword>
<dbReference type="InterPro" id="IPR036236">
    <property type="entry name" value="Znf_C2H2_sf"/>
</dbReference>
<evidence type="ECO:0000256" key="6">
    <source>
        <dbReference type="ARBA" id="ARBA00023242"/>
    </source>
</evidence>
<dbReference type="Proteomes" id="UP001164746">
    <property type="component" value="Chromosome 10"/>
</dbReference>
<keyword evidence="5" id="KW-0862">Zinc</keyword>
<dbReference type="PROSITE" id="PS00028">
    <property type="entry name" value="ZINC_FINGER_C2H2_1"/>
    <property type="match status" value="2"/>
</dbReference>
<protein>
    <submittedName>
        <fullName evidence="8">SNAI1-like protein</fullName>
    </submittedName>
</protein>
<evidence type="ECO:0000256" key="5">
    <source>
        <dbReference type="ARBA" id="ARBA00022833"/>
    </source>
</evidence>
<dbReference type="SUPFAM" id="SSF57667">
    <property type="entry name" value="beta-beta-alpha zinc fingers"/>
    <property type="match status" value="1"/>
</dbReference>
<evidence type="ECO:0000256" key="4">
    <source>
        <dbReference type="ARBA" id="ARBA00022771"/>
    </source>
</evidence>
<evidence type="ECO:0000259" key="7">
    <source>
        <dbReference type="PROSITE" id="PS00028"/>
    </source>
</evidence>
<proteinExistence type="predicted"/>
<organism evidence="8 9">
    <name type="scientific">Mya arenaria</name>
    <name type="common">Soft-shell clam</name>
    <dbReference type="NCBI Taxonomy" id="6604"/>
    <lineage>
        <taxon>Eukaryota</taxon>
        <taxon>Metazoa</taxon>
        <taxon>Spiralia</taxon>
        <taxon>Lophotrochozoa</taxon>
        <taxon>Mollusca</taxon>
        <taxon>Bivalvia</taxon>
        <taxon>Autobranchia</taxon>
        <taxon>Heteroconchia</taxon>
        <taxon>Euheterodonta</taxon>
        <taxon>Imparidentia</taxon>
        <taxon>Neoheterodontei</taxon>
        <taxon>Myida</taxon>
        <taxon>Myoidea</taxon>
        <taxon>Myidae</taxon>
        <taxon>Mya</taxon>
    </lineage>
</organism>